<evidence type="ECO:0000256" key="1">
    <source>
        <dbReference type="SAM" id="Phobius"/>
    </source>
</evidence>
<feature type="transmembrane region" description="Helical" evidence="1">
    <location>
        <begin position="223"/>
        <end position="241"/>
    </location>
</feature>
<keyword evidence="3" id="KW-1185">Reference proteome</keyword>
<sequence>MSTPLARRAVVPVSWGALLATAALAWVLTVRSTSDMAPGPGTMGRDLWGFLALWGLMMAAMMLPSVTPVVSLYLRTLRAHATGWTRAGRSTGLVLGYLCAWEVFGLAAYGAAWAGGELAARSPSVAPWIGALLLAGAGLYQVTPLKDRCLSHCRSPVGFLMHFGGYTGRLRDLRVGFYHGGYCVGCCWGLMVVLIVVGVMNLAWMAGLGVAVFLEKTWRHGKAFSLVLGIALLAYACFVPWNPSLVPGLYGPPTMSM</sequence>
<dbReference type="Proteomes" id="UP001500037">
    <property type="component" value="Unassembled WGS sequence"/>
</dbReference>
<evidence type="ECO:0000313" key="3">
    <source>
        <dbReference type="Proteomes" id="UP001500037"/>
    </source>
</evidence>
<dbReference type="Pfam" id="PF09948">
    <property type="entry name" value="PpoB2"/>
    <property type="match status" value="1"/>
</dbReference>
<feature type="transmembrane region" description="Helical" evidence="1">
    <location>
        <begin position="94"/>
        <end position="113"/>
    </location>
</feature>
<organism evidence="2 3">
    <name type="scientific">Kitasatospora nipponensis</name>
    <dbReference type="NCBI Taxonomy" id="258049"/>
    <lineage>
        <taxon>Bacteria</taxon>
        <taxon>Bacillati</taxon>
        <taxon>Actinomycetota</taxon>
        <taxon>Actinomycetes</taxon>
        <taxon>Kitasatosporales</taxon>
        <taxon>Streptomycetaceae</taxon>
        <taxon>Kitasatospora</taxon>
    </lineage>
</organism>
<dbReference type="InterPro" id="IPR018688">
    <property type="entry name" value="PpoB2-like"/>
</dbReference>
<dbReference type="RefSeq" id="WP_344443416.1">
    <property type="nucleotide sequence ID" value="NZ_BAAALF010000077.1"/>
</dbReference>
<evidence type="ECO:0008006" key="4">
    <source>
        <dbReference type="Google" id="ProtNLM"/>
    </source>
</evidence>
<proteinExistence type="predicted"/>
<feature type="transmembrane region" description="Helical" evidence="1">
    <location>
        <begin position="188"/>
        <end position="214"/>
    </location>
</feature>
<protein>
    <recommendedName>
        <fullName evidence="4">Metal-binding integral membrane protein DUF2182</fullName>
    </recommendedName>
</protein>
<accession>A0ABN1WDP4</accession>
<keyword evidence="1" id="KW-0812">Transmembrane</keyword>
<name>A0ABN1WDP4_9ACTN</name>
<keyword evidence="1" id="KW-0472">Membrane</keyword>
<dbReference type="EMBL" id="BAAALF010000077">
    <property type="protein sequence ID" value="GAA1246907.1"/>
    <property type="molecule type" value="Genomic_DNA"/>
</dbReference>
<gene>
    <name evidence="2" type="ORF">GCM10009665_42360</name>
</gene>
<keyword evidence="1" id="KW-1133">Transmembrane helix</keyword>
<feature type="transmembrane region" description="Helical" evidence="1">
    <location>
        <begin position="49"/>
        <end position="74"/>
    </location>
</feature>
<reference evidence="2 3" key="1">
    <citation type="journal article" date="2019" name="Int. J. Syst. Evol. Microbiol.">
        <title>The Global Catalogue of Microorganisms (GCM) 10K type strain sequencing project: providing services to taxonomists for standard genome sequencing and annotation.</title>
        <authorList>
            <consortium name="The Broad Institute Genomics Platform"/>
            <consortium name="The Broad Institute Genome Sequencing Center for Infectious Disease"/>
            <person name="Wu L."/>
            <person name="Ma J."/>
        </authorList>
    </citation>
    <scope>NUCLEOTIDE SEQUENCE [LARGE SCALE GENOMIC DNA]</scope>
    <source>
        <strain evidence="2 3">JCM 13004</strain>
    </source>
</reference>
<evidence type="ECO:0000313" key="2">
    <source>
        <dbReference type="EMBL" id="GAA1246907.1"/>
    </source>
</evidence>
<comment type="caution">
    <text evidence="2">The sequence shown here is derived from an EMBL/GenBank/DDBJ whole genome shotgun (WGS) entry which is preliminary data.</text>
</comment>